<protein>
    <submittedName>
        <fullName evidence="3">Uncharacterized protein</fullName>
    </submittedName>
</protein>
<gene>
    <name evidence="3" type="ORF">CAP_2433</name>
</gene>
<dbReference type="OrthoDB" id="5491224at2"/>
<evidence type="ECO:0000313" key="3">
    <source>
        <dbReference type="EMBL" id="EYF05974.1"/>
    </source>
</evidence>
<keyword evidence="4" id="KW-1185">Reference proteome</keyword>
<feature type="signal peptide" evidence="2">
    <location>
        <begin position="1"/>
        <end position="36"/>
    </location>
</feature>
<accession>A0A017T9Q8</accession>
<comment type="caution">
    <text evidence="3">The sequence shown here is derived from an EMBL/GenBank/DDBJ whole genome shotgun (WGS) entry which is preliminary data.</text>
</comment>
<dbReference type="AlphaFoldDB" id="A0A017T9Q8"/>
<feature type="compositionally biased region" description="Low complexity" evidence="1">
    <location>
        <begin position="557"/>
        <end position="584"/>
    </location>
</feature>
<dbReference type="eggNOG" id="COG4402">
    <property type="taxonomic scope" value="Bacteria"/>
</dbReference>
<reference evidence="3 4" key="1">
    <citation type="submission" date="2013-05" db="EMBL/GenBank/DDBJ databases">
        <title>Genome assembly of Chondromyces apiculatus DSM 436.</title>
        <authorList>
            <person name="Sharma G."/>
            <person name="Khatri I."/>
            <person name="Kaur C."/>
            <person name="Mayilraj S."/>
            <person name="Subramanian S."/>
        </authorList>
    </citation>
    <scope>NUCLEOTIDE SEQUENCE [LARGE SCALE GENOMIC DNA]</scope>
    <source>
        <strain evidence="3 4">DSM 436</strain>
    </source>
</reference>
<evidence type="ECO:0000313" key="4">
    <source>
        <dbReference type="Proteomes" id="UP000019678"/>
    </source>
</evidence>
<feature type="compositionally biased region" description="Low complexity" evidence="1">
    <location>
        <begin position="540"/>
        <end position="550"/>
    </location>
</feature>
<dbReference type="STRING" id="1192034.CAP_2433"/>
<name>A0A017T9Q8_9BACT</name>
<feature type="compositionally biased region" description="Low complexity" evidence="1">
    <location>
        <begin position="506"/>
        <end position="515"/>
    </location>
</feature>
<feature type="compositionally biased region" description="Gly residues" evidence="1">
    <location>
        <begin position="432"/>
        <end position="477"/>
    </location>
</feature>
<keyword evidence="2" id="KW-0732">Signal</keyword>
<organism evidence="3 4">
    <name type="scientific">Chondromyces apiculatus DSM 436</name>
    <dbReference type="NCBI Taxonomy" id="1192034"/>
    <lineage>
        <taxon>Bacteria</taxon>
        <taxon>Pseudomonadati</taxon>
        <taxon>Myxococcota</taxon>
        <taxon>Polyangia</taxon>
        <taxon>Polyangiales</taxon>
        <taxon>Polyangiaceae</taxon>
        <taxon>Chondromyces</taxon>
    </lineage>
</organism>
<sequence>MRGMALANQGNVLRRRLALLALSSLPFVALPGAARAGGALLPSDDQTPVEQRVAVAMGPERTTVWTSLRFDGSAGSVGVVVPVPPLAALDLTSDAWLEALEMATAPRIFPPFGASATCPGEGDDPDAVHVAGDLNHQQTLPPAELLVLESAGDVALWAVQAGLDLSPAMASKLGAMQGKRFLVARFFSPGGPALTRTLRVVLPGVEPVLPLSLTQASGDDVRVTAWFIGAGRAELGSSTPVTVEEEALIWNADTGDSNYEDERMAALVAAGASGAVLECSSHEVIRKDVSLGGSVSIGGVTSTYFSRAVAYGDGEGQASTCAAFAASALSSNGTVSASCPRADQGVVDGTDACVENPAVGEVNPGVLRCGEGADDLAIALSGLPVQDAWLTRYTLRVPSTLMGTDRAVSFSDGSELSPELVAENVSLEGCEEGTGGGGPGTGGNGGNGGGGLGPGTGVGAGPSSGPGSPSGGSSGTTGGITYYDEGYISPGGCGCVGTADTADSSYGSGCSGDTSDSYDDGSGDDGCSGDTSDSYDDGSSDACSGDTSDSYYDDSSDSCSSDSSSSSDSCSGDSGGSEVDCDSGPSEETGEAEASMTKQKKRKGPRLSPMGLGMMAVVAPMRRLLRPRRRKGADADERSARPGRFW</sequence>
<feature type="chain" id="PRO_5001500360" evidence="2">
    <location>
        <begin position="37"/>
        <end position="646"/>
    </location>
</feature>
<dbReference type="Pfam" id="PF10092">
    <property type="entry name" value="DUF2330"/>
    <property type="match status" value="1"/>
</dbReference>
<dbReference type="EMBL" id="ASRX01000019">
    <property type="protein sequence ID" value="EYF05974.1"/>
    <property type="molecule type" value="Genomic_DNA"/>
</dbReference>
<feature type="region of interest" description="Disordered" evidence="1">
    <location>
        <begin position="506"/>
        <end position="646"/>
    </location>
</feature>
<evidence type="ECO:0000256" key="1">
    <source>
        <dbReference type="SAM" id="MobiDB-lite"/>
    </source>
</evidence>
<dbReference type="InterPro" id="IPR019283">
    <property type="entry name" value="DUF2330"/>
</dbReference>
<evidence type="ECO:0000256" key="2">
    <source>
        <dbReference type="SAM" id="SignalP"/>
    </source>
</evidence>
<dbReference type="Proteomes" id="UP000019678">
    <property type="component" value="Unassembled WGS sequence"/>
</dbReference>
<feature type="region of interest" description="Disordered" evidence="1">
    <location>
        <begin position="429"/>
        <end position="477"/>
    </location>
</feature>
<proteinExistence type="predicted"/>